<dbReference type="EMBL" id="JELY01000672">
    <property type="protein sequence ID" value="KYF58573.1"/>
    <property type="molecule type" value="Genomic_DNA"/>
</dbReference>
<accession>A0A150PSE0</accession>
<organism evidence="1 2">
    <name type="scientific">Sorangium cellulosum</name>
    <name type="common">Polyangium cellulosum</name>
    <dbReference type="NCBI Taxonomy" id="56"/>
    <lineage>
        <taxon>Bacteria</taxon>
        <taxon>Pseudomonadati</taxon>
        <taxon>Myxococcota</taxon>
        <taxon>Polyangia</taxon>
        <taxon>Polyangiales</taxon>
        <taxon>Polyangiaceae</taxon>
        <taxon>Sorangium</taxon>
    </lineage>
</organism>
<sequence length="114" mass="12248">MHRAQGDIERALTAYGESLSLVRRLLALDPARPEWLYDLAVSLSRQAMSAEATGRPADALSFWKAALDELDDLTRRPAPLADWNTAATACRRAISRVEATLHPSGGGRGGPPPG</sequence>
<protein>
    <recommendedName>
        <fullName evidence="3">Tetratricopeptide repeat protein</fullName>
    </recommendedName>
</protein>
<dbReference type="Proteomes" id="UP000075420">
    <property type="component" value="Unassembled WGS sequence"/>
</dbReference>
<comment type="caution">
    <text evidence="1">The sequence shown here is derived from an EMBL/GenBank/DDBJ whole genome shotgun (WGS) entry which is preliminary data.</text>
</comment>
<proteinExistence type="predicted"/>
<dbReference type="InterPro" id="IPR011990">
    <property type="entry name" value="TPR-like_helical_dom_sf"/>
</dbReference>
<reference evidence="1 2" key="1">
    <citation type="submission" date="2014-02" db="EMBL/GenBank/DDBJ databases">
        <title>The small core and large imbalanced accessory genome model reveals a collaborative survival strategy of Sorangium cellulosum strains in nature.</title>
        <authorList>
            <person name="Han K."/>
            <person name="Peng R."/>
            <person name="Blom J."/>
            <person name="Li Y.-Z."/>
        </authorList>
    </citation>
    <scope>NUCLEOTIDE SEQUENCE [LARGE SCALE GENOMIC DNA]</scope>
    <source>
        <strain evidence="1 2">So0157-25</strain>
    </source>
</reference>
<evidence type="ECO:0000313" key="1">
    <source>
        <dbReference type="EMBL" id="KYF58573.1"/>
    </source>
</evidence>
<dbReference type="SUPFAM" id="SSF48452">
    <property type="entry name" value="TPR-like"/>
    <property type="match status" value="1"/>
</dbReference>
<dbReference type="AlphaFoldDB" id="A0A150PSE0"/>
<evidence type="ECO:0000313" key="2">
    <source>
        <dbReference type="Proteomes" id="UP000075420"/>
    </source>
</evidence>
<gene>
    <name evidence="1" type="ORF">BE08_31065</name>
</gene>
<evidence type="ECO:0008006" key="3">
    <source>
        <dbReference type="Google" id="ProtNLM"/>
    </source>
</evidence>
<name>A0A150PSE0_SORCE</name>
<dbReference type="Gene3D" id="1.25.40.10">
    <property type="entry name" value="Tetratricopeptide repeat domain"/>
    <property type="match status" value="1"/>
</dbReference>